<dbReference type="AlphaFoldDB" id="A0A5B8MP78"/>
<gene>
    <name evidence="2" type="ORF">A3770_05p36600</name>
</gene>
<feature type="region of interest" description="Disordered" evidence="1">
    <location>
        <begin position="52"/>
        <end position="72"/>
    </location>
</feature>
<keyword evidence="3" id="KW-1185">Reference proteome</keyword>
<accession>A0A5B8MP78</accession>
<protein>
    <recommendedName>
        <fullName evidence="4">MICOS complex subunit MIC13</fullName>
    </recommendedName>
</protein>
<evidence type="ECO:0008006" key="4">
    <source>
        <dbReference type="Google" id="ProtNLM"/>
    </source>
</evidence>
<evidence type="ECO:0000313" key="3">
    <source>
        <dbReference type="Proteomes" id="UP000316726"/>
    </source>
</evidence>
<proteinExistence type="predicted"/>
<name>A0A5B8MP78_9CHLO</name>
<evidence type="ECO:0000256" key="1">
    <source>
        <dbReference type="SAM" id="MobiDB-lite"/>
    </source>
</evidence>
<dbReference type="EMBL" id="CP031038">
    <property type="protein sequence ID" value="QDZ21142.1"/>
    <property type="molecule type" value="Genomic_DNA"/>
</dbReference>
<reference evidence="2 3" key="1">
    <citation type="submission" date="2018-07" db="EMBL/GenBank/DDBJ databases">
        <title>The complete nuclear genome of the prasinophyte Chloropicon primus (CCMP1205).</title>
        <authorList>
            <person name="Pombert J.-F."/>
            <person name="Otis C."/>
            <person name="Turmel M."/>
            <person name="Lemieux C."/>
        </authorList>
    </citation>
    <scope>NUCLEOTIDE SEQUENCE [LARGE SCALE GENOMIC DNA]</scope>
    <source>
        <strain evidence="2 3">CCMP1205</strain>
    </source>
</reference>
<evidence type="ECO:0000313" key="2">
    <source>
        <dbReference type="EMBL" id="QDZ21142.1"/>
    </source>
</evidence>
<feature type="compositionally biased region" description="Basic and acidic residues" evidence="1">
    <location>
        <begin position="59"/>
        <end position="68"/>
    </location>
</feature>
<sequence>MSYMQRVKVFGLLAGVGSAAGAYYVAQKDLWEYTRELAEALPGVPSLDLVKDTVAPSSEEQHEQHEQSAEAPLLAATESSGPMVDTNAWIQSWNSSVDLIFGKAINALCEKGL</sequence>
<organism evidence="2 3">
    <name type="scientific">Chloropicon primus</name>
    <dbReference type="NCBI Taxonomy" id="1764295"/>
    <lineage>
        <taxon>Eukaryota</taxon>
        <taxon>Viridiplantae</taxon>
        <taxon>Chlorophyta</taxon>
        <taxon>Chloropicophyceae</taxon>
        <taxon>Chloropicales</taxon>
        <taxon>Chloropicaceae</taxon>
        <taxon>Chloropicon</taxon>
    </lineage>
</organism>
<dbReference type="Proteomes" id="UP000316726">
    <property type="component" value="Chromosome 5"/>
</dbReference>